<protein>
    <recommendedName>
        <fullName evidence="2">Reverse transcriptase Ty1/copia-type domain-containing protein</fullName>
    </recommendedName>
</protein>
<feature type="compositionally biased region" description="Polar residues" evidence="1">
    <location>
        <begin position="1"/>
        <end position="10"/>
    </location>
</feature>
<evidence type="ECO:0000313" key="4">
    <source>
        <dbReference type="Proteomes" id="UP000257109"/>
    </source>
</evidence>
<comment type="caution">
    <text evidence="3">The sequence shown here is derived from an EMBL/GenBank/DDBJ whole genome shotgun (WGS) entry which is preliminary data.</text>
</comment>
<name>A0A371I7A0_MUCPR</name>
<dbReference type="AlphaFoldDB" id="A0A371I7A0"/>
<proteinExistence type="predicted"/>
<keyword evidence="4" id="KW-1185">Reference proteome</keyword>
<feature type="non-terminal residue" evidence="3">
    <location>
        <position position="1"/>
    </location>
</feature>
<sequence>MSQDENSNDTPEPPPDQLKWSNKERQSSTMYTFDEYVTLIDGEEPKCYHEAMESEERQNGWPNGKKVLENRWIYKIKQDSNYAYPRYKARLVRKGVDFNEIFSPMVKMSSIRIVLSLETTLDLKIEHMDVNTTFIHGDLEEEIYMKQP</sequence>
<evidence type="ECO:0000313" key="3">
    <source>
        <dbReference type="EMBL" id="RDY10905.1"/>
    </source>
</evidence>
<feature type="region of interest" description="Disordered" evidence="1">
    <location>
        <begin position="1"/>
        <end position="26"/>
    </location>
</feature>
<dbReference type="Pfam" id="PF07727">
    <property type="entry name" value="RVT_2"/>
    <property type="match status" value="1"/>
</dbReference>
<evidence type="ECO:0000256" key="1">
    <source>
        <dbReference type="SAM" id="MobiDB-lite"/>
    </source>
</evidence>
<dbReference type="OrthoDB" id="8048545at2759"/>
<gene>
    <name evidence="3" type="ORF">CR513_04504</name>
</gene>
<accession>A0A371I7A0</accession>
<dbReference type="EMBL" id="QJKJ01000751">
    <property type="protein sequence ID" value="RDY10905.1"/>
    <property type="molecule type" value="Genomic_DNA"/>
</dbReference>
<feature type="domain" description="Reverse transcriptase Ty1/copia-type" evidence="2">
    <location>
        <begin position="62"/>
        <end position="148"/>
    </location>
</feature>
<dbReference type="STRING" id="157652.A0A371I7A0"/>
<dbReference type="Proteomes" id="UP000257109">
    <property type="component" value="Unassembled WGS sequence"/>
</dbReference>
<reference evidence="3" key="1">
    <citation type="submission" date="2018-05" db="EMBL/GenBank/DDBJ databases">
        <title>Draft genome of Mucuna pruriens seed.</title>
        <authorList>
            <person name="Nnadi N.E."/>
            <person name="Vos R."/>
            <person name="Hasami M.H."/>
            <person name="Devisetty U.K."/>
            <person name="Aguiy J.C."/>
        </authorList>
    </citation>
    <scope>NUCLEOTIDE SEQUENCE [LARGE SCALE GENOMIC DNA]</scope>
    <source>
        <strain evidence="3">JCA_2017</strain>
    </source>
</reference>
<evidence type="ECO:0000259" key="2">
    <source>
        <dbReference type="Pfam" id="PF07727"/>
    </source>
</evidence>
<dbReference type="InterPro" id="IPR013103">
    <property type="entry name" value="RVT_2"/>
</dbReference>
<organism evidence="3 4">
    <name type="scientific">Mucuna pruriens</name>
    <name type="common">Velvet bean</name>
    <name type="synonym">Dolichos pruriens</name>
    <dbReference type="NCBI Taxonomy" id="157652"/>
    <lineage>
        <taxon>Eukaryota</taxon>
        <taxon>Viridiplantae</taxon>
        <taxon>Streptophyta</taxon>
        <taxon>Embryophyta</taxon>
        <taxon>Tracheophyta</taxon>
        <taxon>Spermatophyta</taxon>
        <taxon>Magnoliopsida</taxon>
        <taxon>eudicotyledons</taxon>
        <taxon>Gunneridae</taxon>
        <taxon>Pentapetalae</taxon>
        <taxon>rosids</taxon>
        <taxon>fabids</taxon>
        <taxon>Fabales</taxon>
        <taxon>Fabaceae</taxon>
        <taxon>Papilionoideae</taxon>
        <taxon>50 kb inversion clade</taxon>
        <taxon>NPAAA clade</taxon>
        <taxon>indigoferoid/millettioid clade</taxon>
        <taxon>Phaseoleae</taxon>
        <taxon>Mucuna</taxon>
    </lineage>
</organism>